<dbReference type="InterPro" id="IPR010664">
    <property type="entry name" value="LipoPS_assembly_LptC-rel"/>
</dbReference>
<protein>
    <submittedName>
        <fullName evidence="2">LPS export ABC transporter periplasmic protein LptC</fullName>
    </submittedName>
</protein>
<dbReference type="Pfam" id="PF06835">
    <property type="entry name" value="LptC"/>
    <property type="match status" value="1"/>
</dbReference>
<dbReference type="NCBIfam" id="TIGR04409">
    <property type="entry name" value="LptC_YrbK"/>
    <property type="match status" value="1"/>
</dbReference>
<dbReference type="OrthoDB" id="9812080at2"/>
<feature type="compositionally biased region" description="Basic and acidic residues" evidence="1">
    <location>
        <begin position="239"/>
        <end position="253"/>
    </location>
</feature>
<sequence length="253" mass="28904">MRLFPVAAVTGLVILGACSQEKTDVVHRETDGELVPTMITRDVVTMISDSGITRYRITTPLWLVYDESKEPKWRFPESLFLEKFDNNFNTDATIRCDSATYYRDKSLWELNGNVRILNVQNEKFLTNQIFWDQRNHKVYSDSFIHIERSDRIIEGYGFESNEKMTTYTVTRPSGIFPVSDFRGGARDSSATDSVTVEPEPEAAPASEKKAADEQPVQSRPPKRAIDGKPLPSRPAPVNRIDREEQLKLKKDLK</sequence>
<dbReference type="PROSITE" id="PS51257">
    <property type="entry name" value="PROKAR_LIPOPROTEIN"/>
    <property type="match status" value="1"/>
</dbReference>
<reference evidence="2 3" key="1">
    <citation type="submission" date="2019-02" db="EMBL/GenBank/DDBJ databases">
        <title>Isolation and identification of novel species under the genus Muribaculum.</title>
        <authorList>
            <person name="Miyake S."/>
            <person name="Ding Y."/>
            <person name="Low A."/>
            <person name="Soh M."/>
            <person name="Seedorf H."/>
        </authorList>
    </citation>
    <scope>NUCLEOTIDE SEQUENCE [LARGE SCALE GENOMIC DNA]</scope>
    <source>
        <strain evidence="2 3">TLL-A4</strain>
    </source>
</reference>
<gene>
    <name evidence="2" type="primary">lptC</name>
    <name evidence="2" type="ORF">E7746_13185</name>
</gene>
<dbReference type="Gene3D" id="2.60.450.10">
    <property type="entry name" value="Lipopolysaccharide (LPS) transport protein A like domain"/>
    <property type="match status" value="1"/>
</dbReference>
<dbReference type="InterPro" id="IPR026265">
    <property type="entry name" value="LptC"/>
</dbReference>
<keyword evidence="3" id="KW-1185">Reference proteome</keyword>
<dbReference type="KEGG" id="mgod:E7746_13185"/>
<dbReference type="GO" id="GO:0015221">
    <property type="term" value="F:lipopolysaccharide transmembrane transporter activity"/>
    <property type="evidence" value="ECO:0007669"/>
    <property type="project" value="InterPro"/>
</dbReference>
<dbReference type="GO" id="GO:0005886">
    <property type="term" value="C:plasma membrane"/>
    <property type="evidence" value="ECO:0007669"/>
    <property type="project" value="InterPro"/>
</dbReference>
<organism evidence="2 3">
    <name type="scientific">Muribaculum gordoncarteri</name>
    <dbReference type="NCBI Taxonomy" id="2530390"/>
    <lineage>
        <taxon>Bacteria</taxon>
        <taxon>Pseudomonadati</taxon>
        <taxon>Bacteroidota</taxon>
        <taxon>Bacteroidia</taxon>
        <taxon>Bacteroidales</taxon>
        <taxon>Muribaculaceae</taxon>
        <taxon>Muribaculum</taxon>
    </lineage>
</organism>
<accession>A0A4P7VS74</accession>
<feature type="region of interest" description="Disordered" evidence="1">
    <location>
        <begin position="178"/>
        <end position="253"/>
    </location>
</feature>
<proteinExistence type="predicted"/>
<evidence type="ECO:0000313" key="2">
    <source>
        <dbReference type="EMBL" id="QCD37120.1"/>
    </source>
</evidence>
<evidence type="ECO:0000256" key="1">
    <source>
        <dbReference type="SAM" id="MobiDB-lite"/>
    </source>
</evidence>
<name>A0A4P7VS74_9BACT</name>
<dbReference type="EMBL" id="CP039393">
    <property type="protein sequence ID" value="QCD37120.1"/>
    <property type="molecule type" value="Genomic_DNA"/>
</dbReference>
<dbReference type="AlphaFoldDB" id="A0A4P7VS74"/>
<evidence type="ECO:0000313" key="3">
    <source>
        <dbReference type="Proteomes" id="UP000297031"/>
    </source>
</evidence>
<dbReference type="Proteomes" id="UP000297031">
    <property type="component" value="Chromosome"/>
</dbReference>